<dbReference type="Gene3D" id="3.40.190.10">
    <property type="entry name" value="Periplasmic binding protein-like II"/>
    <property type="match status" value="1"/>
</dbReference>
<comment type="caution">
    <text evidence="10">The sequence shown here is derived from an EMBL/GenBank/DDBJ whole genome shotgun (WGS) entry which is preliminary data.</text>
</comment>
<feature type="transmembrane region" description="Helical" evidence="8">
    <location>
        <begin position="20"/>
        <end position="41"/>
    </location>
</feature>
<dbReference type="PANTHER" id="PTHR30177">
    <property type="entry name" value="GLYCINE BETAINE/L-PROLINE TRANSPORT SYSTEM PERMEASE PROTEIN PROW"/>
    <property type="match status" value="1"/>
</dbReference>
<dbReference type="Pfam" id="PF04069">
    <property type="entry name" value="OpuAC"/>
    <property type="match status" value="1"/>
</dbReference>
<dbReference type="eggNOG" id="COG1174">
    <property type="taxonomic scope" value="Bacteria"/>
</dbReference>
<dbReference type="Gene3D" id="1.10.3720.10">
    <property type="entry name" value="MetI-like"/>
    <property type="match status" value="1"/>
</dbReference>
<evidence type="ECO:0000256" key="2">
    <source>
        <dbReference type="ARBA" id="ARBA00022448"/>
    </source>
</evidence>
<gene>
    <name evidence="10" type="ORF">OKIT_0211</name>
</gene>
<dbReference type="PROSITE" id="PS50928">
    <property type="entry name" value="ABC_TM1"/>
    <property type="match status" value="1"/>
</dbReference>
<evidence type="ECO:0000256" key="6">
    <source>
        <dbReference type="ARBA" id="ARBA00035642"/>
    </source>
</evidence>
<reference evidence="10 11" key="1">
    <citation type="journal article" date="2012" name="PLoS ONE">
        <title>Functional divergence in the genus oenococcus as predicted by genome sequencing of the newly-described species, Oenococcus kitaharae.</title>
        <authorList>
            <person name="Borneman A.R."/>
            <person name="McCarthy J.M."/>
            <person name="Chambers P.J."/>
            <person name="Bartowsky E.J."/>
        </authorList>
    </citation>
    <scope>NUCLEOTIDE SEQUENCE [LARGE SCALE GENOMIC DNA]</scope>
    <source>
        <strain evidence="11">DSM17330</strain>
    </source>
</reference>
<comment type="similarity">
    <text evidence="7">In the N-terminal section; belongs to the binding-protein-dependent transport system permease family.</text>
</comment>
<dbReference type="GO" id="GO:0022857">
    <property type="term" value="F:transmembrane transporter activity"/>
    <property type="evidence" value="ECO:0007669"/>
    <property type="project" value="InterPro"/>
</dbReference>
<dbReference type="PANTHER" id="PTHR30177:SF4">
    <property type="entry name" value="OSMOPROTECTANT IMPORT PERMEASE PROTEIN OSMW"/>
    <property type="match status" value="1"/>
</dbReference>
<dbReference type="InterPro" id="IPR035906">
    <property type="entry name" value="MetI-like_sf"/>
</dbReference>
<feature type="transmembrane region" description="Helical" evidence="8">
    <location>
        <begin position="61"/>
        <end position="91"/>
    </location>
</feature>
<dbReference type="eggNOG" id="COG1732">
    <property type="taxonomic scope" value="Bacteria"/>
</dbReference>
<evidence type="ECO:0000313" key="11">
    <source>
        <dbReference type="Proteomes" id="UP000004959"/>
    </source>
</evidence>
<proteinExistence type="inferred from homology"/>
<dbReference type="PATRIC" id="fig|1045004.4.peg.212"/>
<dbReference type="SUPFAM" id="SSF53850">
    <property type="entry name" value="Periplasmic binding protein-like II"/>
    <property type="match status" value="1"/>
</dbReference>
<evidence type="ECO:0000256" key="3">
    <source>
        <dbReference type="ARBA" id="ARBA00022692"/>
    </source>
</evidence>
<sequence length="504" mass="55100">MINTFLDRQSQFYLALWQHLQLTFFALLIASLIAIPLAIYVSRHARLVEWLLQATSSLQTIPSLALLGLLIPLVGIGFTPALIALSVYALLPIFQNSYLGLKEVDPGLVEAGRALGLSRFEILRSIELPLAKPAIIAGIRLAAVTTIGTATLAALVGGGGLGDFILLGIDRNNTNLIIIGALASTFMAILIGWLINQTTRLPKQLAIAMLAVVSFGMITATAWPVLASGQQDRIVIAGKLGSEPEILINMYQDLIKQSDPKAQVTLKANFGKTSFLFSALKSDKISLYPEFTGTITQTLAKEPIKLPAGSGAVQTYQAAQKAMAAQQLTLLKPLAYNNTYGIAVKKSLALQYHMKNLSDLINLPNPKAGMTGEFLDRPDGWPGLVKNYHLPNIPTISMDPDLRYQALNDNQSNLVDAYTTDSQLAQYHLVVLKDQHHFFPVYQGAPLMKTRFAKSHPKVVSALNHLAGHITQVQMQHMNYLVNVRHYSPARVAKHYLKVTGLLR</sequence>
<dbReference type="GO" id="GO:0031460">
    <property type="term" value="P:glycine betaine transport"/>
    <property type="evidence" value="ECO:0007669"/>
    <property type="project" value="TreeGrafter"/>
</dbReference>
<keyword evidence="4 8" id="KW-1133">Transmembrane helix</keyword>
<comment type="similarity">
    <text evidence="6">In the C-terminal section; belongs to the OsmX family.</text>
</comment>
<dbReference type="EMBL" id="AFVZ01000001">
    <property type="protein sequence ID" value="EHN58336.1"/>
    <property type="molecule type" value="Genomic_DNA"/>
</dbReference>
<comment type="similarity">
    <text evidence="8">Belongs to the binding-protein-dependent transport system permease family.</text>
</comment>
<dbReference type="CDD" id="cd06261">
    <property type="entry name" value="TM_PBP2"/>
    <property type="match status" value="1"/>
</dbReference>
<dbReference type="GO" id="GO:0043190">
    <property type="term" value="C:ATP-binding cassette (ABC) transporter complex"/>
    <property type="evidence" value="ECO:0007669"/>
    <property type="project" value="InterPro"/>
</dbReference>
<feature type="transmembrane region" description="Helical" evidence="8">
    <location>
        <begin position="207"/>
        <end position="226"/>
    </location>
</feature>
<dbReference type="FunFam" id="1.10.3720.10:FF:000001">
    <property type="entry name" value="Glycine betaine ABC transporter, permease"/>
    <property type="match status" value="1"/>
</dbReference>
<dbReference type="STRING" id="336988.NT96_04255"/>
<dbReference type="CDD" id="cd13610">
    <property type="entry name" value="PBP2_ChoS"/>
    <property type="match status" value="1"/>
</dbReference>
<keyword evidence="2 8" id="KW-0813">Transport</keyword>
<keyword evidence="5 8" id="KW-0472">Membrane</keyword>
<dbReference type="AlphaFoldDB" id="G9WHJ7"/>
<evidence type="ECO:0000313" key="10">
    <source>
        <dbReference type="EMBL" id="EHN58336.1"/>
    </source>
</evidence>
<keyword evidence="11" id="KW-1185">Reference proteome</keyword>
<evidence type="ECO:0000259" key="9">
    <source>
        <dbReference type="PROSITE" id="PS50928"/>
    </source>
</evidence>
<dbReference type="Proteomes" id="UP000004959">
    <property type="component" value="Chromosome"/>
</dbReference>
<dbReference type="RefSeq" id="WP_007744536.1">
    <property type="nucleotide sequence ID" value="NZ_CM001398.1"/>
</dbReference>
<name>G9WHJ7_9LACO</name>
<dbReference type="OrthoDB" id="9801163at2"/>
<evidence type="ECO:0000256" key="4">
    <source>
        <dbReference type="ARBA" id="ARBA00022989"/>
    </source>
</evidence>
<dbReference type="Gene3D" id="3.40.190.120">
    <property type="entry name" value="Osmoprotection protein (prox), domain 2"/>
    <property type="match status" value="1"/>
</dbReference>
<dbReference type="InterPro" id="IPR058089">
    <property type="entry name" value="EgtUBC_SBD"/>
</dbReference>
<protein>
    <submittedName>
        <fullName evidence="10">L-proline glycine betaine binding ABC transporter protein</fullName>
    </submittedName>
</protein>
<evidence type="ECO:0000256" key="1">
    <source>
        <dbReference type="ARBA" id="ARBA00004141"/>
    </source>
</evidence>
<dbReference type="InterPro" id="IPR051204">
    <property type="entry name" value="ABC_transp_perm/SBD"/>
</dbReference>
<evidence type="ECO:0000256" key="7">
    <source>
        <dbReference type="ARBA" id="ARBA00035652"/>
    </source>
</evidence>
<dbReference type="HOGENOM" id="CLU_038355_0_1_9"/>
<accession>G9WHJ7</accession>
<evidence type="ECO:0000256" key="8">
    <source>
        <dbReference type="RuleBase" id="RU363032"/>
    </source>
</evidence>
<evidence type="ECO:0000256" key="5">
    <source>
        <dbReference type="ARBA" id="ARBA00023136"/>
    </source>
</evidence>
<dbReference type="InterPro" id="IPR000515">
    <property type="entry name" value="MetI-like"/>
</dbReference>
<organism evidence="10 11">
    <name type="scientific">Oenococcus kitaharae DSM 17330</name>
    <dbReference type="NCBI Taxonomy" id="1045004"/>
    <lineage>
        <taxon>Bacteria</taxon>
        <taxon>Bacillati</taxon>
        <taxon>Bacillota</taxon>
        <taxon>Bacilli</taxon>
        <taxon>Lactobacillales</taxon>
        <taxon>Lactobacillaceae</taxon>
        <taxon>Oenococcus</taxon>
    </lineage>
</organism>
<keyword evidence="3 8" id="KW-0812">Transmembrane</keyword>
<feature type="domain" description="ABC transmembrane type-1" evidence="9">
    <location>
        <begin position="16"/>
        <end position="195"/>
    </location>
</feature>
<comment type="subcellular location">
    <subcellularLocation>
        <location evidence="8">Cell membrane</location>
        <topology evidence="8">Multi-pass membrane protein</topology>
    </subcellularLocation>
    <subcellularLocation>
        <location evidence="1">Membrane</location>
        <topology evidence="1">Multi-pass membrane protein</topology>
    </subcellularLocation>
</comment>
<dbReference type="InterPro" id="IPR007210">
    <property type="entry name" value="ABC_Gly_betaine_transp_sub-bd"/>
</dbReference>
<dbReference type="SUPFAM" id="SSF161098">
    <property type="entry name" value="MetI-like"/>
    <property type="match status" value="1"/>
</dbReference>
<dbReference type="Pfam" id="PF00528">
    <property type="entry name" value="BPD_transp_1"/>
    <property type="match status" value="1"/>
</dbReference>
<feature type="transmembrane region" description="Helical" evidence="8">
    <location>
        <begin position="176"/>
        <end position="195"/>
    </location>
</feature>